<proteinExistence type="predicted"/>
<dbReference type="Proteomes" id="UP000253094">
    <property type="component" value="Unassembled WGS sequence"/>
</dbReference>
<dbReference type="PANTHER" id="PTHR35526:SF3">
    <property type="entry name" value="ANTI-SIGMA-F FACTOR RSBW"/>
    <property type="match status" value="1"/>
</dbReference>
<keyword evidence="3" id="KW-0547">Nucleotide-binding</keyword>
<comment type="caution">
    <text evidence="3">The sequence shown here is derived from an EMBL/GenBank/DDBJ whole genome shotgun (WGS) entry which is preliminary data.</text>
</comment>
<dbReference type="GO" id="GO:0005524">
    <property type="term" value="F:ATP binding"/>
    <property type="evidence" value="ECO:0007669"/>
    <property type="project" value="UniProtKB-KW"/>
</dbReference>
<dbReference type="Pfam" id="PF13581">
    <property type="entry name" value="HATPase_c_2"/>
    <property type="match status" value="1"/>
</dbReference>
<keyword evidence="4" id="KW-1185">Reference proteome</keyword>
<dbReference type="InterPro" id="IPR036890">
    <property type="entry name" value="HATPase_C_sf"/>
</dbReference>
<dbReference type="InterPro" id="IPR003594">
    <property type="entry name" value="HATPase_dom"/>
</dbReference>
<keyword evidence="1" id="KW-0808">Transferase</keyword>
<reference evidence="3 4" key="1">
    <citation type="submission" date="2018-06" db="EMBL/GenBank/DDBJ databases">
        <title>Sphaerisporangium craniellae sp. nov., isolated from a marine sponge in the South China Sea.</title>
        <authorList>
            <person name="Li L."/>
        </authorList>
    </citation>
    <scope>NUCLEOTIDE SEQUENCE [LARGE SCALE GENOMIC DNA]</scope>
    <source>
        <strain evidence="3 4">CCTCC AA 208026</strain>
    </source>
</reference>
<organism evidence="3 4">
    <name type="scientific">Sphaerisporangium album</name>
    <dbReference type="NCBI Taxonomy" id="509200"/>
    <lineage>
        <taxon>Bacteria</taxon>
        <taxon>Bacillati</taxon>
        <taxon>Actinomycetota</taxon>
        <taxon>Actinomycetes</taxon>
        <taxon>Streptosporangiales</taxon>
        <taxon>Streptosporangiaceae</taxon>
        <taxon>Sphaerisporangium</taxon>
    </lineage>
</organism>
<accession>A0A367EQ31</accession>
<keyword evidence="1" id="KW-0418">Kinase</keyword>
<protein>
    <submittedName>
        <fullName evidence="3">ATP-binding protein</fullName>
    </submittedName>
</protein>
<dbReference type="SUPFAM" id="SSF55874">
    <property type="entry name" value="ATPase domain of HSP90 chaperone/DNA topoisomerase II/histidine kinase"/>
    <property type="match status" value="1"/>
</dbReference>
<dbReference type="RefSeq" id="WP_114033660.1">
    <property type="nucleotide sequence ID" value="NZ_QOIL01000033.1"/>
</dbReference>
<sequence length="181" mass="19244">MGDPRTLEVRRKSVIAGRLLGVVQLPANPESVALARGFVRRMLGAGHPVVDEVTLLVSELFTNSVVHSDSRHGGSVIVAVADCFQCIHVDVMDAGGKSFPNVKREPMAEGGRGLSLVDDLSIRWGIANDADGRTVWFEVGYKWGALADDGSAVKETARLAARVVATSLALEESSHSLKPDG</sequence>
<evidence type="ECO:0000256" key="1">
    <source>
        <dbReference type="ARBA" id="ARBA00022527"/>
    </source>
</evidence>
<dbReference type="AlphaFoldDB" id="A0A367EQ31"/>
<dbReference type="CDD" id="cd16936">
    <property type="entry name" value="HATPase_RsbW-like"/>
    <property type="match status" value="1"/>
</dbReference>
<dbReference type="OrthoDB" id="3473697at2"/>
<keyword evidence="3" id="KW-0067">ATP-binding</keyword>
<gene>
    <name evidence="3" type="ORF">DQ384_37625</name>
</gene>
<dbReference type="Gene3D" id="3.30.565.10">
    <property type="entry name" value="Histidine kinase-like ATPase, C-terminal domain"/>
    <property type="match status" value="1"/>
</dbReference>
<evidence type="ECO:0000313" key="4">
    <source>
        <dbReference type="Proteomes" id="UP000253094"/>
    </source>
</evidence>
<dbReference type="EMBL" id="QOIL01000033">
    <property type="protein sequence ID" value="RCG20083.1"/>
    <property type="molecule type" value="Genomic_DNA"/>
</dbReference>
<evidence type="ECO:0000259" key="2">
    <source>
        <dbReference type="Pfam" id="PF13581"/>
    </source>
</evidence>
<keyword evidence="1" id="KW-0723">Serine/threonine-protein kinase</keyword>
<dbReference type="GO" id="GO:0004674">
    <property type="term" value="F:protein serine/threonine kinase activity"/>
    <property type="evidence" value="ECO:0007669"/>
    <property type="project" value="UniProtKB-KW"/>
</dbReference>
<evidence type="ECO:0000313" key="3">
    <source>
        <dbReference type="EMBL" id="RCG20083.1"/>
    </source>
</evidence>
<dbReference type="PANTHER" id="PTHR35526">
    <property type="entry name" value="ANTI-SIGMA-F FACTOR RSBW-RELATED"/>
    <property type="match status" value="1"/>
</dbReference>
<dbReference type="InterPro" id="IPR050267">
    <property type="entry name" value="Anti-sigma-factor_SerPK"/>
</dbReference>
<feature type="domain" description="Histidine kinase/HSP90-like ATPase" evidence="2">
    <location>
        <begin position="25"/>
        <end position="137"/>
    </location>
</feature>
<name>A0A367EQ31_9ACTN</name>